<reference evidence="4" key="1">
    <citation type="submission" date="2021-06" db="EMBL/GenBank/DDBJ databases">
        <authorList>
            <person name="Kallberg Y."/>
            <person name="Tangrot J."/>
            <person name="Rosling A."/>
        </authorList>
    </citation>
    <scope>NUCLEOTIDE SEQUENCE</scope>
    <source>
        <strain evidence="4">AZ414A</strain>
    </source>
</reference>
<proteinExistence type="predicted"/>
<dbReference type="EMBL" id="CAJVPK010000123">
    <property type="protein sequence ID" value="CAG8454232.1"/>
    <property type="molecule type" value="Genomic_DNA"/>
</dbReference>
<dbReference type="AlphaFoldDB" id="A0A9N8YUY0"/>
<evidence type="ECO:0000256" key="2">
    <source>
        <dbReference type="SAM" id="MobiDB-lite"/>
    </source>
</evidence>
<gene>
    <name evidence="4" type="ORF">DEBURN_LOCUS2320</name>
</gene>
<dbReference type="InterPro" id="IPR036236">
    <property type="entry name" value="Znf_C2H2_sf"/>
</dbReference>
<evidence type="ECO:0000256" key="1">
    <source>
        <dbReference type="PROSITE-ProRule" id="PRU00042"/>
    </source>
</evidence>
<sequence>MANSHSYELSQSIRNKRNNRNDRIYRIDQYQYSQNGQQQQCTCCRQSSSTATNTSSHTYSHTGGKPFVYAEPGCGRKFSVQSNMKRLLRKIGMMMK</sequence>
<comment type="caution">
    <text evidence="4">The sequence shown here is derived from an EMBL/GenBank/DDBJ whole genome shotgun (WGS) entry which is preliminary data.</text>
</comment>
<dbReference type="SUPFAM" id="SSF57667">
    <property type="entry name" value="beta-beta-alpha zinc fingers"/>
    <property type="match status" value="1"/>
</dbReference>
<dbReference type="GO" id="GO:0008270">
    <property type="term" value="F:zinc ion binding"/>
    <property type="evidence" value="ECO:0007669"/>
    <property type="project" value="UniProtKB-KW"/>
</dbReference>
<organism evidence="4 5">
    <name type="scientific">Diversispora eburnea</name>
    <dbReference type="NCBI Taxonomy" id="1213867"/>
    <lineage>
        <taxon>Eukaryota</taxon>
        <taxon>Fungi</taxon>
        <taxon>Fungi incertae sedis</taxon>
        <taxon>Mucoromycota</taxon>
        <taxon>Glomeromycotina</taxon>
        <taxon>Glomeromycetes</taxon>
        <taxon>Diversisporales</taxon>
        <taxon>Diversisporaceae</taxon>
        <taxon>Diversispora</taxon>
    </lineage>
</organism>
<name>A0A9N8YUY0_9GLOM</name>
<protein>
    <submittedName>
        <fullName evidence="4">3004_t:CDS:1</fullName>
    </submittedName>
</protein>
<feature type="domain" description="C2H2-type" evidence="3">
    <location>
        <begin position="39"/>
        <end position="66"/>
    </location>
</feature>
<feature type="compositionally biased region" description="Polar residues" evidence="2">
    <location>
        <begin position="1"/>
        <end position="12"/>
    </location>
</feature>
<keyword evidence="5" id="KW-1185">Reference proteome</keyword>
<feature type="region of interest" description="Disordered" evidence="2">
    <location>
        <begin position="1"/>
        <end position="22"/>
    </location>
</feature>
<keyword evidence="1" id="KW-0862">Zinc</keyword>
<evidence type="ECO:0000313" key="4">
    <source>
        <dbReference type="EMBL" id="CAG8454232.1"/>
    </source>
</evidence>
<evidence type="ECO:0000259" key="3">
    <source>
        <dbReference type="PROSITE" id="PS50157"/>
    </source>
</evidence>
<keyword evidence="1" id="KW-0863">Zinc-finger</keyword>
<dbReference type="PROSITE" id="PS50157">
    <property type="entry name" value="ZINC_FINGER_C2H2_2"/>
    <property type="match status" value="1"/>
</dbReference>
<dbReference type="Gene3D" id="3.30.160.60">
    <property type="entry name" value="Classic Zinc Finger"/>
    <property type="match status" value="1"/>
</dbReference>
<dbReference type="Proteomes" id="UP000789706">
    <property type="component" value="Unassembled WGS sequence"/>
</dbReference>
<dbReference type="InterPro" id="IPR013087">
    <property type="entry name" value="Znf_C2H2_type"/>
</dbReference>
<evidence type="ECO:0000313" key="5">
    <source>
        <dbReference type="Proteomes" id="UP000789706"/>
    </source>
</evidence>
<accession>A0A9N8YUY0</accession>
<keyword evidence="1" id="KW-0479">Metal-binding</keyword>